<dbReference type="GO" id="GO:0008253">
    <property type="term" value="F:5'-nucleotidase activity"/>
    <property type="evidence" value="ECO:0007669"/>
    <property type="project" value="TreeGrafter"/>
</dbReference>
<feature type="domain" description="Calcineurin-like phosphoesterase" evidence="3">
    <location>
        <begin position="37"/>
        <end position="288"/>
    </location>
</feature>
<keyword evidence="1" id="KW-0732">Signal</keyword>
<dbReference type="PANTHER" id="PTHR11575">
    <property type="entry name" value="5'-NUCLEOTIDASE-RELATED"/>
    <property type="match status" value="1"/>
</dbReference>
<dbReference type="InterPro" id="IPR029052">
    <property type="entry name" value="Metallo-depent_PP-like"/>
</dbReference>
<sequence length="551" mass="59441">MMRKFLMRRFLFVAVISLFVVLYFSPFALSKSTLVNIKILAINDFHGNLEAENLTFSPLAASDRIPAGGVEYLATHIKNLRVINPKIKPQNTVTVSAGDTVGASPLISALFHDEPAIEALNALGLELNAVGNHEFDEGAEELYRKQKGGCHPVDGCRDGDGFGGAKFKFLAANVINSRNDKPIFPAYQVRTFDGVKMAFIGMTLRGTPNLVRSSGIVGLEFKDEAATVNALIPELKKQGIKAIAVILHEGGLATGNYNGCDGISGAIVDIVKQTDPEVDLFITGHTHQAYNCQIDRRLVTSASFYGRLVSDIDVTLDRGTGDVASMRANNVVVTHDVPKDPALTQIVRKYKAIADPLVNRAIGSITANITRAADRNGISPLGRIIADAQLAATADDTKGGAVAAFMNSGGIRTDLSSASEKGIVTYGQAFAVQPFRNRLVTMTLTGKQIKQLLESQFDNPRIGQNRILQVSQGLTYSYSNSAAVGDRVSNMAIAGIAIEPDRDYRITVNSYLADGGDNFAVLKEGRDRLEGLLDIEALEAYFKMRSPISPY</sequence>
<dbReference type="GO" id="GO:0000166">
    <property type="term" value="F:nucleotide binding"/>
    <property type="evidence" value="ECO:0007669"/>
    <property type="project" value="UniProtKB-KW"/>
</dbReference>
<dbReference type="PANTHER" id="PTHR11575:SF24">
    <property type="entry name" value="5'-NUCLEOTIDASE"/>
    <property type="match status" value="1"/>
</dbReference>
<dbReference type="GO" id="GO:0009166">
    <property type="term" value="P:nucleotide catabolic process"/>
    <property type="evidence" value="ECO:0007669"/>
    <property type="project" value="InterPro"/>
</dbReference>
<comment type="similarity">
    <text evidence="2">Belongs to the 5'-nucleotidase family.</text>
</comment>
<evidence type="ECO:0000313" key="5">
    <source>
        <dbReference type="EMBL" id="MDG3496130.1"/>
    </source>
</evidence>
<dbReference type="InterPro" id="IPR008334">
    <property type="entry name" value="5'-Nucleotdase_C"/>
</dbReference>
<keyword evidence="6" id="KW-1185">Reference proteome</keyword>
<evidence type="ECO:0000313" key="6">
    <source>
        <dbReference type="Proteomes" id="UP001152872"/>
    </source>
</evidence>
<dbReference type="Proteomes" id="UP001152872">
    <property type="component" value="Unassembled WGS sequence"/>
</dbReference>
<dbReference type="Pfam" id="PF02872">
    <property type="entry name" value="5_nucleotid_C"/>
    <property type="match status" value="1"/>
</dbReference>
<comment type="caution">
    <text evidence="5">The sequence shown here is derived from an EMBL/GenBank/DDBJ whole genome shotgun (WGS) entry which is preliminary data.</text>
</comment>
<dbReference type="PRINTS" id="PR01607">
    <property type="entry name" value="APYRASEFAMLY"/>
</dbReference>
<dbReference type="Gene3D" id="3.90.780.10">
    <property type="entry name" value="5'-Nucleotidase, C-terminal domain"/>
    <property type="match status" value="1"/>
</dbReference>
<dbReference type="EMBL" id="VBTY01000155">
    <property type="protein sequence ID" value="MDG3496130.1"/>
    <property type="molecule type" value="Genomic_DNA"/>
</dbReference>
<gene>
    <name evidence="5" type="ORF">FEV09_16410</name>
</gene>
<dbReference type="SUPFAM" id="SSF55816">
    <property type="entry name" value="5'-nucleotidase (syn. UDP-sugar hydrolase), C-terminal domain"/>
    <property type="match status" value="1"/>
</dbReference>
<keyword evidence="2" id="KW-0378">Hydrolase</keyword>
<evidence type="ECO:0000256" key="1">
    <source>
        <dbReference type="ARBA" id="ARBA00022729"/>
    </source>
</evidence>
<protein>
    <submittedName>
        <fullName evidence="5">Bifunctional metallophosphatase/5'-nucleotidase</fullName>
    </submittedName>
</protein>
<proteinExistence type="inferred from homology"/>
<dbReference type="Gene3D" id="3.60.21.10">
    <property type="match status" value="1"/>
</dbReference>
<dbReference type="SUPFAM" id="SSF56300">
    <property type="entry name" value="Metallo-dependent phosphatases"/>
    <property type="match status" value="1"/>
</dbReference>
<dbReference type="InterPro" id="IPR006179">
    <property type="entry name" value="5_nucleotidase/apyrase"/>
</dbReference>
<name>A0A9X4MCZ1_9CYAN</name>
<dbReference type="GO" id="GO:0008768">
    <property type="term" value="F:UDP-sugar diphosphatase activity"/>
    <property type="evidence" value="ECO:0007669"/>
    <property type="project" value="TreeGrafter"/>
</dbReference>
<accession>A0A9X4MCZ1</accession>
<dbReference type="GO" id="GO:0030288">
    <property type="term" value="C:outer membrane-bounded periplasmic space"/>
    <property type="evidence" value="ECO:0007669"/>
    <property type="project" value="TreeGrafter"/>
</dbReference>
<evidence type="ECO:0000259" key="3">
    <source>
        <dbReference type="Pfam" id="PF00149"/>
    </source>
</evidence>
<dbReference type="InterPro" id="IPR004843">
    <property type="entry name" value="Calcineurin-like_PHP"/>
</dbReference>
<dbReference type="Pfam" id="PF00149">
    <property type="entry name" value="Metallophos"/>
    <property type="match status" value="1"/>
</dbReference>
<evidence type="ECO:0000256" key="2">
    <source>
        <dbReference type="RuleBase" id="RU362119"/>
    </source>
</evidence>
<evidence type="ECO:0000259" key="4">
    <source>
        <dbReference type="Pfam" id="PF02872"/>
    </source>
</evidence>
<reference evidence="5" key="1">
    <citation type="submission" date="2019-05" db="EMBL/GenBank/DDBJ databases">
        <title>Whole genome sequencing of Pseudanabaena catenata USMAC16.</title>
        <authorList>
            <person name="Khan Z."/>
            <person name="Omar W.M."/>
            <person name="Convey P."/>
            <person name="Merican F."/>
            <person name="Najimudin N."/>
        </authorList>
    </citation>
    <scope>NUCLEOTIDE SEQUENCE</scope>
    <source>
        <strain evidence="5">USMAC16</strain>
    </source>
</reference>
<feature type="domain" description="5'-Nucleotidase C-terminal" evidence="4">
    <location>
        <begin position="362"/>
        <end position="524"/>
    </location>
</feature>
<keyword evidence="2" id="KW-0547">Nucleotide-binding</keyword>
<dbReference type="AlphaFoldDB" id="A0A9X4MCZ1"/>
<dbReference type="InterPro" id="IPR036907">
    <property type="entry name" value="5'-Nucleotdase_C_sf"/>
</dbReference>
<organism evidence="5 6">
    <name type="scientific">Pseudanabaena catenata USMAC16</name>
    <dbReference type="NCBI Taxonomy" id="1855837"/>
    <lineage>
        <taxon>Bacteria</taxon>
        <taxon>Bacillati</taxon>
        <taxon>Cyanobacteriota</taxon>
        <taxon>Cyanophyceae</taxon>
        <taxon>Pseudanabaenales</taxon>
        <taxon>Pseudanabaenaceae</taxon>
        <taxon>Pseudanabaena</taxon>
    </lineage>
</organism>